<dbReference type="Proteomes" id="UP000241587">
    <property type="component" value="Unassembled WGS sequence"/>
</dbReference>
<evidence type="ECO:0000313" key="1">
    <source>
        <dbReference type="EMBL" id="PTD07341.1"/>
    </source>
</evidence>
<organism evidence="1 3">
    <name type="scientific">Fusarium culmorum</name>
    <dbReference type="NCBI Taxonomy" id="5516"/>
    <lineage>
        <taxon>Eukaryota</taxon>
        <taxon>Fungi</taxon>
        <taxon>Dikarya</taxon>
        <taxon>Ascomycota</taxon>
        <taxon>Pezizomycotina</taxon>
        <taxon>Sordariomycetes</taxon>
        <taxon>Hypocreomycetidae</taxon>
        <taxon>Hypocreales</taxon>
        <taxon>Nectriaceae</taxon>
        <taxon>Fusarium</taxon>
    </lineage>
</organism>
<keyword evidence="3" id="KW-1185">Reference proteome</keyword>
<evidence type="ECO:0000313" key="2">
    <source>
        <dbReference type="EMBL" id="QPC59292.1"/>
    </source>
</evidence>
<gene>
    <name evidence="1" type="ORF">FCULG_00005667</name>
    <name evidence="2" type="ORF">HYE67_001523</name>
</gene>
<dbReference type="AlphaFoldDB" id="A0A2T4GUZ5"/>
<dbReference type="Proteomes" id="UP000663297">
    <property type="component" value="Chromosome 1"/>
</dbReference>
<dbReference type="EMBL" id="PVEM01000006">
    <property type="protein sequence ID" value="PTD07341.1"/>
    <property type="molecule type" value="Genomic_DNA"/>
</dbReference>
<dbReference type="OrthoDB" id="197676at2759"/>
<name>A0A2T4GUZ5_FUSCU</name>
<accession>A0A2T4GUZ5</accession>
<dbReference type="EMBL" id="CP064747">
    <property type="protein sequence ID" value="QPC59292.1"/>
    <property type="molecule type" value="Genomic_DNA"/>
</dbReference>
<reference evidence="1 3" key="1">
    <citation type="submission" date="2018-02" db="EMBL/GenBank/DDBJ databases">
        <title>Fusarium culmorum secondary metabolites in fungal-bacterial-plant interactions.</title>
        <authorList>
            <person name="Schmidt R."/>
        </authorList>
    </citation>
    <scope>NUCLEOTIDE SEQUENCE [LARGE SCALE GENOMIC DNA]</scope>
    <source>
        <strain evidence="1 3">PV</strain>
    </source>
</reference>
<sequence>MNSMDRSLKRGEEEKRMAFETFFVDGKGPEGDDLSVMDLIKDQMSKDMNVPFHQIDVREIKKWDEKGFEKVKADEWWSKPNEVERDRFMKMHGGSALRKKL</sequence>
<protein>
    <submittedName>
        <fullName evidence="1">Uncharacterized protein</fullName>
    </submittedName>
</protein>
<reference evidence="2" key="2">
    <citation type="submission" date="2020-11" db="EMBL/GenBank/DDBJ databases">
        <title>The chromosome-scale genome resource for two endophytic Fusarium species: F. culmorum and F. pseudograminearum.</title>
        <authorList>
            <person name="Yuan Z."/>
        </authorList>
    </citation>
    <scope>NUCLEOTIDE SEQUENCE</scope>
    <source>
        <strain evidence="2">Class2-1B</strain>
    </source>
</reference>
<dbReference type="OMA" id="ADEWWSK"/>
<evidence type="ECO:0000313" key="3">
    <source>
        <dbReference type="Proteomes" id="UP000241587"/>
    </source>
</evidence>
<proteinExistence type="predicted"/>